<dbReference type="Proteomes" id="UP001152888">
    <property type="component" value="Unassembled WGS sequence"/>
</dbReference>
<proteinExistence type="predicted"/>
<gene>
    <name evidence="1" type="ORF">ACAOBT_LOCUS26398</name>
</gene>
<dbReference type="EMBL" id="CAKOFQ010007467">
    <property type="protein sequence ID" value="CAH2001731.1"/>
    <property type="molecule type" value="Genomic_DNA"/>
</dbReference>
<keyword evidence="2" id="KW-1185">Reference proteome</keyword>
<dbReference type="AlphaFoldDB" id="A0A9P0PX41"/>
<sequence length="19" mass="2215">MSYNLVHHNNTAPSLYLCH</sequence>
<evidence type="ECO:0000313" key="2">
    <source>
        <dbReference type="Proteomes" id="UP001152888"/>
    </source>
</evidence>
<evidence type="ECO:0000313" key="1">
    <source>
        <dbReference type="EMBL" id="CAH2001731.1"/>
    </source>
</evidence>
<organism evidence="1 2">
    <name type="scientific">Acanthoscelides obtectus</name>
    <name type="common">Bean weevil</name>
    <name type="synonym">Bruchus obtectus</name>
    <dbReference type="NCBI Taxonomy" id="200917"/>
    <lineage>
        <taxon>Eukaryota</taxon>
        <taxon>Metazoa</taxon>
        <taxon>Ecdysozoa</taxon>
        <taxon>Arthropoda</taxon>
        <taxon>Hexapoda</taxon>
        <taxon>Insecta</taxon>
        <taxon>Pterygota</taxon>
        <taxon>Neoptera</taxon>
        <taxon>Endopterygota</taxon>
        <taxon>Coleoptera</taxon>
        <taxon>Polyphaga</taxon>
        <taxon>Cucujiformia</taxon>
        <taxon>Chrysomeloidea</taxon>
        <taxon>Chrysomelidae</taxon>
        <taxon>Bruchinae</taxon>
        <taxon>Bruchini</taxon>
        <taxon>Acanthoscelides</taxon>
    </lineage>
</organism>
<accession>A0A9P0PX41</accession>
<comment type="caution">
    <text evidence="1">The sequence shown here is derived from an EMBL/GenBank/DDBJ whole genome shotgun (WGS) entry which is preliminary data.</text>
</comment>
<protein>
    <submittedName>
        <fullName evidence="1">Uncharacterized protein</fullName>
    </submittedName>
</protein>
<name>A0A9P0PX41_ACAOB</name>
<reference evidence="1" key="1">
    <citation type="submission" date="2022-03" db="EMBL/GenBank/DDBJ databases">
        <authorList>
            <person name="Sayadi A."/>
        </authorList>
    </citation>
    <scope>NUCLEOTIDE SEQUENCE</scope>
</reference>